<dbReference type="RefSeq" id="WP_219057969.1">
    <property type="nucleotide sequence ID" value="NZ_JAHBBH010000004.1"/>
</dbReference>
<gene>
    <name evidence="3" type="ORF">KIH79_02640</name>
</gene>
<reference evidence="3 4" key="1">
    <citation type="submission" date="2021-05" db="EMBL/GenBank/DDBJ databases">
        <title>Phylogenetic classification of ten novel species belonging to the genus Bifidobacterium comprising B. colchicus sp. nov., B. abeli sp. nov., B. bicoloris sp. nov., B. guerezis sp. nov., B. rosaliae sp. nov., B. santillanensis sp. nov., B. argentati sp. nov., B. amazzoni sp. nov., B. pluviali sp. nov., and B. pinnaculum sp. nov.</title>
        <authorList>
            <person name="Lugli G.A."/>
            <person name="Ruiz Garcia L."/>
            <person name="Margolles A."/>
            <person name="Ventura M."/>
        </authorList>
    </citation>
    <scope>NUCLEOTIDE SEQUENCE [LARGE SCALE GENOMIC DNA]</scope>
    <source>
        <strain evidence="3 4">82T10</strain>
    </source>
</reference>
<name>A0ABS6WF53_9BIFI</name>
<keyword evidence="2" id="KW-1133">Transmembrane helix</keyword>
<evidence type="ECO:0000313" key="3">
    <source>
        <dbReference type="EMBL" id="MBW3091866.1"/>
    </source>
</evidence>
<keyword evidence="2" id="KW-0472">Membrane</keyword>
<feature type="compositionally biased region" description="Low complexity" evidence="1">
    <location>
        <begin position="275"/>
        <end position="286"/>
    </location>
</feature>
<feature type="transmembrane region" description="Helical" evidence="2">
    <location>
        <begin position="49"/>
        <end position="71"/>
    </location>
</feature>
<keyword evidence="2" id="KW-0812">Transmembrane</keyword>
<accession>A0ABS6WF53</accession>
<evidence type="ECO:0000313" key="4">
    <source>
        <dbReference type="Proteomes" id="UP000700815"/>
    </source>
</evidence>
<protein>
    <submittedName>
        <fullName evidence="3">Uncharacterized protein</fullName>
    </submittedName>
</protein>
<organism evidence="3 4">
    <name type="scientific">Bifidobacterium miconis</name>
    <dbReference type="NCBI Taxonomy" id="2834435"/>
    <lineage>
        <taxon>Bacteria</taxon>
        <taxon>Bacillati</taxon>
        <taxon>Actinomycetota</taxon>
        <taxon>Actinomycetes</taxon>
        <taxon>Bifidobacteriales</taxon>
        <taxon>Bifidobacteriaceae</taxon>
        <taxon>Bifidobacterium</taxon>
    </lineage>
</organism>
<sequence>MNDPLYQPSDPNQVLAAPATYDILFNHDDAVDEAHGGRPPRRNARRRRILGWVAFALVALLMVLSLLRMVVFADPKLRITLVDAGQYATVVSDVTRDFAYEQRMHARDIQIRTLSSADGDQLRRAWASMRADNVQDVIVAPAATLDRLAEDGYVTPFSSLAELQYAQGSTAMTTDDATTWYDDQYGYPSNTAASQPSAMRGTWYELPIDGAAGQAPGTADGTWDCTRSAASGSGAAQVTCRAVDDGTDAGRQLSIRTYEPASIVVVPRSDDHAGDGTADSDSGTDNGSHETDGGTTNGSWTQRGPIMIRQTKAYGLRLDTSARWTAARDHAGAAATNRAAYVLGLAEADPAAPVSYADSDGVLSQTVIDLIAYLRFLEPA</sequence>
<feature type="compositionally biased region" description="Polar residues" evidence="1">
    <location>
        <begin position="293"/>
        <end position="302"/>
    </location>
</feature>
<keyword evidence="4" id="KW-1185">Reference proteome</keyword>
<feature type="region of interest" description="Disordered" evidence="1">
    <location>
        <begin position="264"/>
        <end position="304"/>
    </location>
</feature>
<evidence type="ECO:0000256" key="1">
    <source>
        <dbReference type="SAM" id="MobiDB-lite"/>
    </source>
</evidence>
<proteinExistence type="predicted"/>
<evidence type="ECO:0000256" key="2">
    <source>
        <dbReference type="SAM" id="Phobius"/>
    </source>
</evidence>
<comment type="caution">
    <text evidence="3">The sequence shown here is derived from an EMBL/GenBank/DDBJ whole genome shotgun (WGS) entry which is preliminary data.</text>
</comment>
<dbReference type="Proteomes" id="UP000700815">
    <property type="component" value="Unassembled WGS sequence"/>
</dbReference>
<dbReference type="EMBL" id="JAHBBH010000004">
    <property type="protein sequence ID" value="MBW3091866.1"/>
    <property type="molecule type" value="Genomic_DNA"/>
</dbReference>